<proteinExistence type="predicted"/>
<evidence type="ECO:0000313" key="3">
    <source>
        <dbReference type="Proteomes" id="UP001206206"/>
    </source>
</evidence>
<evidence type="ECO:0000259" key="1">
    <source>
        <dbReference type="Pfam" id="PF07978"/>
    </source>
</evidence>
<evidence type="ECO:0000313" key="2">
    <source>
        <dbReference type="EMBL" id="MCQ4041164.1"/>
    </source>
</evidence>
<protein>
    <submittedName>
        <fullName evidence="2">NIPSNAP family protein</fullName>
    </submittedName>
</protein>
<keyword evidence="3" id="KW-1185">Reference proteome</keyword>
<name>A0ABT1P714_9ACTN</name>
<feature type="domain" description="NIPSNAP" evidence="1">
    <location>
        <begin position="3"/>
        <end position="102"/>
    </location>
</feature>
<dbReference type="SUPFAM" id="SSF54909">
    <property type="entry name" value="Dimeric alpha+beta barrel"/>
    <property type="match status" value="1"/>
</dbReference>
<dbReference type="InterPro" id="IPR012577">
    <property type="entry name" value="NIPSNAP"/>
</dbReference>
<dbReference type="EMBL" id="JANFNH010000002">
    <property type="protein sequence ID" value="MCQ4041164.1"/>
    <property type="molecule type" value="Genomic_DNA"/>
</dbReference>
<dbReference type="RefSeq" id="WP_255925124.1">
    <property type="nucleotide sequence ID" value="NZ_JANFNH010000002.1"/>
</dbReference>
<comment type="caution">
    <text evidence="2">The sequence shown here is derived from an EMBL/GenBank/DDBJ whole genome shotgun (WGS) entry which is preliminary data.</text>
</comment>
<organism evidence="2 3">
    <name type="scientific">Streptantibioticus rubrisoli</name>
    <dbReference type="NCBI Taxonomy" id="1387313"/>
    <lineage>
        <taxon>Bacteria</taxon>
        <taxon>Bacillati</taxon>
        <taxon>Actinomycetota</taxon>
        <taxon>Actinomycetes</taxon>
        <taxon>Kitasatosporales</taxon>
        <taxon>Streptomycetaceae</taxon>
        <taxon>Streptantibioticus</taxon>
    </lineage>
</organism>
<sequence>MFYEIRYYQSQPGRRQEWIRFMEEVVIPFQSSKGVKVVASFTDEQNPDGYVWIRRFDDETQREAQYSAVYDSDRWKNDIGPVVYGLLIPERSVVTRVTPTPASPLQ</sequence>
<dbReference type="Gene3D" id="3.30.70.100">
    <property type="match status" value="1"/>
</dbReference>
<gene>
    <name evidence="2" type="ORF">NON19_03755</name>
</gene>
<dbReference type="Proteomes" id="UP001206206">
    <property type="component" value="Unassembled WGS sequence"/>
</dbReference>
<reference evidence="2 3" key="1">
    <citation type="submission" date="2022-06" db="EMBL/GenBank/DDBJ databases">
        <title>Draft genome sequence of type strain Streptomyces rubrisoli DSM 42083.</title>
        <authorList>
            <person name="Duangmal K."/>
            <person name="Klaysubun C."/>
        </authorList>
    </citation>
    <scope>NUCLEOTIDE SEQUENCE [LARGE SCALE GENOMIC DNA]</scope>
    <source>
        <strain evidence="2 3">DSM 42083</strain>
    </source>
</reference>
<dbReference type="Pfam" id="PF07978">
    <property type="entry name" value="NIPSNAP"/>
    <property type="match status" value="1"/>
</dbReference>
<dbReference type="InterPro" id="IPR011008">
    <property type="entry name" value="Dimeric_a/b-barrel"/>
</dbReference>
<accession>A0ABT1P714</accession>